<dbReference type="PANTHER" id="PTHR42748">
    <property type="entry name" value="NITROGEN METABOLITE REPRESSION PROTEIN NMRA FAMILY MEMBER"/>
    <property type="match status" value="1"/>
</dbReference>
<dbReference type="PANTHER" id="PTHR42748:SF7">
    <property type="entry name" value="NMRA LIKE REDOX SENSOR 1-RELATED"/>
    <property type="match status" value="1"/>
</dbReference>
<dbReference type="Proteomes" id="UP000053095">
    <property type="component" value="Unassembled WGS sequence"/>
</dbReference>
<name>A0A6V8H8J9_TALPI</name>
<dbReference type="InterPro" id="IPR036291">
    <property type="entry name" value="NAD(P)-bd_dom_sf"/>
</dbReference>
<evidence type="ECO:0000313" key="5">
    <source>
        <dbReference type="Proteomes" id="UP000053095"/>
    </source>
</evidence>
<keyword evidence="5" id="KW-1185">Reference proteome</keyword>
<comment type="caution">
    <text evidence="4">The sequence shown here is derived from an EMBL/GenBank/DDBJ whole genome shotgun (WGS) entry which is preliminary data.</text>
</comment>
<feature type="domain" description="NmrA-like" evidence="3">
    <location>
        <begin position="12"/>
        <end position="169"/>
    </location>
</feature>
<evidence type="ECO:0000256" key="2">
    <source>
        <dbReference type="ARBA" id="ARBA00022857"/>
    </source>
</evidence>
<accession>A0A6V8H8J9</accession>
<dbReference type="Pfam" id="PF05368">
    <property type="entry name" value="NmrA"/>
    <property type="match status" value="1"/>
</dbReference>
<dbReference type="SUPFAM" id="SSF51735">
    <property type="entry name" value="NAD(P)-binding Rossmann-fold domains"/>
    <property type="match status" value="1"/>
</dbReference>
<gene>
    <name evidence="4" type="ORF">TCE0_024f07327</name>
</gene>
<dbReference type="Gene3D" id="3.40.50.720">
    <property type="entry name" value="NAD(P)-binding Rossmann-like Domain"/>
    <property type="match status" value="1"/>
</dbReference>
<proteinExistence type="inferred from homology"/>
<organism evidence="4 5">
    <name type="scientific">Talaromyces pinophilus</name>
    <name type="common">Penicillium pinophilum</name>
    <dbReference type="NCBI Taxonomy" id="128442"/>
    <lineage>
        <taxon>Eukaryota</taxon>
        <taxon>Fungi</taxon>
        <taxon>Dikarya</taxon>
        <taxon>Ascomycota</taxon>
        <taxon>Pezizomycotina</taxon>
        <taxon>Eurotiomycetes</taxon>
        <taxon>Eurotiomycetidae</taxon>
        <taxon>Eurotiales</taxon>
        <taxon>Trichocomaceae</taxon>
        <taxon>Talaromyces</taxon>
        <taxon>Talaromyces sect. Talaromyces</taxon>
    </lineage>
</organism>
<protein>
    <submittedName>
        <fullName evidence="4">NAD-dependent epimerase/dehydratase</fullName>
    </submittedName>
</protein>
<reference evidence="5" key="1">
    <citation type="journal article" date="2015" name="Genome Announc.">
        <title>Draft genome sequence of Talaromyces cellulolyticus strain Y-94, a source of lignocellulosic biomass-degrading enzymes.</title>
        <authorList>
            <person name="Fujii T."/>
            <person name="Koike H."/>
            <person name="Sawayama S."/>
            <person name="Yano S."/>
            <person name="Inoue H."/>
        </authorList>
    </citation>
    <scope>NUCLEOTIDE SEQUENCE [LARGE SCALE GENOMIC DNA]</scope>
    <source>
        <strain evidence="5">Y-94</strain>
    </source>
</reference>
<dbReference type="AlphaFoldDB" id="A0A6V8H8J9"/>
<dbReference type="InterPro" id="IPR008030">
    <property type="entry name" value="NmrA-like"/>
</dbReference>
<comment type="similarity">
    <text evidence="1">Belongs to the NmrA-type oxidoreductase family.</text>
</comment>
<keyword evidence="2" id="KW-0521">NADP</keyword>
<evidence type="ECO:0000313" key="4">
    <source>
        <dbReference type="EMBL" id="GAM37417.1"/>
    </source>
</evidence>
<evidence type="ECO:0000259" key="3">
    <source>
        <dbReference type="Pfam" id="PF05368"/>
    </source>
</evidence>
<evidence type="ECO:0000256" key="1">
    <source>
        <dbReference type="ARBA" id="ARBA00006328"/>
    </source>
</evidence>
<dbReference type="InterPro" id="IPR051164">
    <property type="entry name" value="NmrA-like_oxidored"/>
</dbReference>
<dbReference type="EMBL" id="DF933820">
    <property type="protein sequence ID" value="GAM37417.1"/>
    <property type="molecule type" value="Genomic_DNA"/>
</dbReference>
<sequence length="172" mass="19544">MFFTLGIVRCQHFLKLPGWKVRGITHSPSSEKANAWKGRGVEIVQADLDNQQSLLRAFNGANVIFGVTDFWTIFQDPTSMIKKRPEQTITEYCFEVEVQQGKNLVKAAAAIEQLDLLVFSSMAMASRWSNGKFSRIYHTDSKAVVAEYAQSLPGLKNKFSQIQAPIYYNLFW</sequence>